<dbReference type="AlphaFoldDB" id="A0A7U7GCR3"/>
<gene>
    <name evidence="2" type="ORF">BN874_300019</name>
</gene>
<reference evidence="2 3" key="1">
    <citation type="journal article" date="2014" name="ISME J.">
        <title>Candidatus Competibacter-lineage genomes retrieved from metagenomes reveal functional metabolic diversity.</title>
        <authorList>
            <person name="McIlroy S.J."/>
            <person name="Albertsen M."/>
            <person name="Andresen E.K."/>
            <person name="Saunders A.M."/>
            <person name="Kristiansen R."/>
            <person name="Stokholm-Bjerregaard M."/>
            <person name="Nielsen K.L."/>
            <person name="Nielsen P.H."/>
        </authorList>
    </citation>
    <scope>NUCLEOTIDE SEQUENCE [LARGE SCALE GENOMIC DNA]</scope>
    <source>
        <strain evidence="2 3">Run_B_J11</strain>
    </source>
</reference>
<protein>
    <recommendedName>
        <fullName evidence="4">Copper-binding protein</fullName>
    </recommendedName>
</protein>
<evidence type="ECO:0000313" key="3">
    <source>
        <dbReference type="Proteomes" id="UP000019184"/>
    </source>
</evidence>
<feature type="chain" id="PRO_5030700765" description="Copper-binding protein" evidence="1">
    <location>
        <begin position="23"/>
        <end position="113"/>
    </location>
</feature>
<organism evidence="2 3">
    <name type="scientific">Candidatus Contendobacter odensis Run_B_J11</name>
    <dbReference type="NCBI Taxonomy" id="1400861"/>
    <lineage>
        <taxon>Bacteria</taxon>
        <taxon>Pseudomonadati</taxon>
        <taxon>Pseudomonadota</taxon>
        <taxon>Gammaproteobacteria</taxon>
        <taxon>Candidatus Competibacteraceae</taxon>
        <taxon>Candidatus Contendibacter</taxon>
    </lineage>
</organism>
<keyword evidence="3" id="KW-1185">Reference proteome</keyword>
<dbReference type="OrthoDB" id="5771277at2"/>
<evidence type="ECO:0000256" key="1">
    <source>
        <dbReference type="SAM" id="SignalP"/>
    </source>
</evidence>
<dbReference type="Proteomes" id="UP000019184">
    <property type="component" value="Unassembled WGS sequence"/>
</dbReference>
<dbReference type="EMBL" id="CBTK010000224">
    <property type="protein sequence ID" value="CDH45940.1"/>
    <property type="molecule type" value="Genomic_DNA"/>
</dbReference>
<dbReference type="InterPro" id="IPR042230">
    <property type="entry name" value="CusF_sf"/>
</dbReference>
<name>A0A7U7GCR3_9GAMM</name>
<feature type="signal peptide" evidence="1">
    <location>
        <begin position="1"/>
        <end position="22"/>
    </location>
</feature>
<keyword evidence="1" id="KW-0732">Signal</keyword>
<sequence>MKPLIIPTLLAALLGVIDIAPAAESHDHSAAPVSKSEVLIAATGTVKRVDATTGKLLIDHDPIPALSWPKMVMDFRLADKAMAGKVKVGDKVKFEMKESEKGVYLITAIQLAL</sequence>
<evidence type="ECO:0000313" key="2">
    <source>
        <dbReference type="EMBL" id="CDH45940.1"/>
    </source>
</evidence>
<comment type="caution">
    <text evidence="2">The sequence shown here is derived from an EMBL/GenBank/DDBJ whole genome shotgun (WGS) entry which is preliminary data.</text>
</comment>
<proteinExistence type="predicted"/>
<dbReference type="Gene3D" id="2.40.50.320">
    <property type="entry name" value="Copper binding periplasmic protein CusF"/>
    <property type="match status" value="1"/>
</dbReference>
<dbReference type="Pfam" id="PF11604">
    <property type="entry name" value="CusF_Ec"/>
    <property type="match status" value="1"/>
</dbReference>
<evidence type="ECO:0008006" key="4">
    <source>
        <dbReference type="Google" id="ProtNLM"/>
    </source>
</evidence>
<dbReference type="InterPro" id="IPR021647">
    <property type="entry name" value="CusF_Ec"/>
</dbReference>
<accession>A0A7U7GCR3</accession>